<dbReference type="PANTHER" id="PTHR30347">
    <property type="entry name" value="POTASSIUM CHANNEL RELATED"/>
    <property type="match status" value="1"/>
</dbReference>
<dbReference type="Proteomes" id="UP001279642">
    <property type="component" value="Unassembled WGS sequence"/>
</dbReference>
<dbReference type="InterPro" id="IPR049278">
    <property type="entry name" value="MS_channel_C"/>
</dbReference>
<evidence type="ECO:0000256" key="4">
    <source>
        <dbReference type="ARBA" id="ARBA00022692"/>
    </source>
</evidence>
<feature type="transmembrane region" description="Helical" evidence="7">
    <location>
        <begin position="393"/>
        <end position="419"/>
    </location>
</feature>
<feature type="domain" description="Mechanosensitive ion channel MscS C-terminal" evidence="10">
    <location>
        <begin position="690"/>
        <end position="773"/>
    </location>
</feature>
<keyword evidence="5 7" id="KW-1133">Transmembrane helix</keyword>
<dbReference type="InterPro" id="IPR011014">
    <property type="entry name" value="MscS_channel_TM-2"/>
</dbReference>
<dbReference type="InterPro" id="IPR052702">
    <property type="entry name" value="MscS-like_channel"/>
</dbReference>
<accession>A0ABU5E936</accession>
<keyword evidence="8" id="KW-0732">Signal</keyword>
<feature type="transmembrane region" description="Helical" evidence="7">
    <location>
        <begin position="425"/>
        <end position="447"/>
    </location>
</feature>
<feature type="transmembrane region" description="Helical" evidence="7">
    <location>
        <begin position="485"/>
        <end position="505"/>
    </location>
</feature>
<sequence>MSRNLRGMVFGWLCCFLLVFGGHIAAADSNTQNSDQALAKWQERIDNAKGQLAKPQSLANEKLDALQAEILSILNDARQFKGEQQRLLPSVTVQMDSLGAAPTENAPPEDPAVAKLRQKLQDEQAQISGRIRQSDLLVVQSQEILSNIGLLQQDKVKDRLFQRGPSPLSPVIWVSAIKIAVDASDELLQSPADWWAQIKDLQIGKATLILVLIALAMAIIVAFPLRRWILRHWAPRADEDTPKHTRRIVAAGAIGLAQVILPVIALIAVSWVLQSMVPPGGSLVFVDFISSAAVSLVLFTVIIGLATAAFSPKLPQWSLIHFPDGGARKIVNRISIIAGIFAIGNITHTATGQGGEPPANYTAVESLIVTLLVSASLLSLLRSSFWREQDRPLGGLAVVLRAVLLLVALGAPVAAMAGYPQMSSYLLRSLFISFMVLGVTLLARAVIHEGVTSLFLPGGVLNRRFSGIAPLAQDSAMRIAFWVRLLIDLLLWPPVVYGLLISYGLQASLLNVWVGQILTGIKIGGVNLSLIDGIGAIIALIIGFFIVGWVKHWVHDRVLPNTRLDSGIRNSISTCIGYVGGLIVVLVAIMMLGIDLSNIALVAGALSVGIGFGLKTVVENFVSGILLLIERPVKTGDWISVAGTEGIVKSISVRSTEIETFDKASVILPNSELIANAVTNWTHKNRIARITINVSVDYSADTRQVRDILLACAKEHDRVMSIPPPSVTFSAFGDSALHFELRCFVADTDDYGTVRSDLHYAINDVFRSEGISMPYPLREVIVRHTTPPVSQIMPMPEMQKKESLS</sequence>
<dbReference type="RefSeq" id="WP_320507897.1">
    <property type="nucleotide sequence ID" value="NZ_JAXCLW010000002.1"/>
</dbReference>
<feature type="signal peptide" evidence="8">
    <location>
        <begin position="1"/>
        <end position="26"/>
    </location>
</feature>
<dbReference type="Gene3D" id="3.30.70.100">
    <property type="match status" value="1"/>
</dbReference>
<organism evidence="11 12">
    <name type="scientific">Dongia soli</name>
    <dbReference type="NCBI Taxonomy" id="600628"/>
    <lineage>
        <taxon>Bacteria</taxon>
        <taxon>Pseudomonadati</taxon>
        <taxon>Pseudomonadota</taxon>
        <taxon>Alphaproteobacteria</taxon>
        <taxon>Rhodospirillales</taxon>
        <taxon>Dongiaceae</taxon>
        <taxon>Dongia</taxon>
    </lineage>
</organism>
<reference evidence="11 12" key="1">
    <citation type="journal article" date="2016" name="Antonie Van Leeuwenhoek">
        <title>Dongia soli sp. nov., isolated from soil from Dokdo, Korea.</title>
        <authorList>
            <person name="Kim D.U."/>
            <person name="Lee H."/>
            <person name="Kim H."/>
            <person name="Kim S.G."/>
            <person name="Ka J.O."/>
        </authorList>
    </citation>
    <scope>NUCLEOTIDE SEQUENCE [LARGE SCALE GENOMIC DNA]</scope>
    <source>
        <strain evidence="11 12">D78</strain>
    </source>
</reference>
<evidence type="ECO:0000313" key="11">
    <source>
        <dbReference type="EMBL" id="MDY0882838.1"/>
    </source>
</evidence>
<name>A0ABU5E936_9PROT</name>
<keyword evidence="4 7" id="KW-0812">Transmembrane</keyword>
<dbReference type="SUPFAM" id="SSF82689">
    <property type="entry name" value="Mechanosensitive channel protein MscS (YggB), C-terminal domain"/>
    <property type="match status" value="1"/>
</dbReference>
<dbReference type="PROSITE" id="PS01246">
    <property type="entry name" value="UPF0003"/>
    <property type="match status" value="1"/>
</dbReference>
<feature type="transmembrane region" description="Helical" evidence="7">
    <location>
        <begin position="248"/>
        <end position="273"/>
    </location>
</feature>
<gene>
    <name evidence="11" type="ORF">SMD27_08285</name>
</gene>
<evidence type="ECO:0000256" key="3">
    <source>
        <dbReference type="ARBA" id="ARBA00022475"/>
    </source>
</evidence>
<dbReference type="SUPFAM" id="SSF50182">
    <property type="entry name" value="Sm-like ribonucleoproteins"/>
    <property type="match status" value="1"/>
</dbReference>
<feature type="transmembrane region" description="Helical" evidence="7">
    <location>
        <begin position="330"/>
        <end position="347"/>
    </location>
</feature>
<feature type="transmembrane region" description="Helical" evidence="7">
    <location>
        <begin position="285"/>
        <end position="310"/>
    </location>
</feature>
<evidence type="ECO:0000259" key="9">
    <source>
        <dbReference type="Pfam" id="PF00924"/>
    </source>
</evidence>
<feature type="chain" id="PRO_5047376721" evidence="8">
    <location>
        <begin position="27"/>
        <end position="805"/>
    </location>
</feature>
<dbReference type="InterPro" id="IPR006686">
    <property type="entry name" value="MscS_channel_CS"/>
</dbReference>
<evidence type="ECO:0000256" key="2">
    <source>
        <dbReference type="ARBA" id="ARBA00008017"/>
    </source>
</evidence>
<feature type="transmembrane region" description="Helical" evidence="7">
    <location>
        <begin position="571"/>
        <end position="593"/>
    </location>
</feature>
<dbReference type="Gene3D" id="1.10.287.1260">
    <property type="match status" value="1"/>
</dbReference>
<dbReference type="Pfam" id="PF00924">
    <property type="entry name" value="MS_channel_2nd"/>
    <property type="match status" value="1"/>
</dbReference>
<feature type="transmembrane region" description="Helical" evidence="7">
    <location>
        <begin position="359"/>
        <end position="381"/>
    </location>
</feature>
<protein>
    <submittedName>
        <fullName evidence="11">DUF3772 domain-containing protein</fullName>
    </submittedName>
</protein>
<feature type="transmembrane region" description="Helical" evidence="7">
    <location>
        <begin position="206"/>
        <end position="228"/>
    </location>
</feature>
<dbReference type="InterPro" id="IPR010920">
    <property type="entry name" value="LSM_dom_sf"/>
</dbReference>
<dbReference type="InterPro" id="IPR011066">
    <property type="entry name" value="MscS_channel_C_sf"/>
</dbReference>
<proteinExistence type="inferred from homology"/>
<feature type="domain" description="Mechanosensitive ion channel MscS" evidence="9">
    <location>
        <begin position="616"/>
        <end position="683"/>
    </location>
</feature>
<evidence type="ECO:0000256" key="1">
    <source>
        <dbReference type="ARBA" id="ARBA00004651"/>
    </source>
</evidence>
<comment type="subcellular location">
    <subcellularLocation>
        <location evidence="1">Cell membrane</location>
        <topology evidence="1">Multi-pass membrane protein</topology>
    </subcellularLocation>
</comment>
<dbReference type="Pfam" id="PF21082">
    <property type="entry name" value="MS_channel_3rd"/>
    <property type="match status" value="1"/>
</dbReference>
<dbReference type="EMBL" id="JAXCLW010000002">
    <property type="protein sequence ID" value="MDY0882838.1"/>
    <property type="molecule type" value="Genomic_DNA"/>
</dbReference>
<evidence type="ECO:0000256" key="5">
    <source>
        <dbReference type="ARBA" id="ARBA00022989"/>
    </source>
</evidence>
<comment type="similarity">
    <text evidence="2">Belongs to the MscS (TC 1.A.23) family.</text>
</comment>
<evidence type="ECO:0000259" key="10">
    <source>
        <dbReference type="Pfam" id="PF21082"/>
    </source>
</evidence>
<dbReference type="Gene3D" id="2.30.30.60">
    <property type="match status" value="1"/>
</dbReference>
<evidence type="ECO:0000313" key="12">
    <source>
        <dbReference type="Proteomes" id="UP001279642"/>
    </source>
</evidence>
<evidence type="ECO:0000256" key="7">
    <source>
        <dbReference type="SAM" id="Phobius"/>
    </source>
</evidence>
<dbReference type="SUPFAM" id="SSF82861">
    <property type="entry name" value="Mechanosensitive channel protein MscS (YggB), transmembrane region"/>
    <property type="match status" value="1"/>
</dbReference>
<feature type="transmembrane region" description="Helical" evidence="7">
    <location>
        <begin position="525"/>
        <end position="550"/>
    </location>
</feature>
<dbReference type="InterPro" id="IPR006685">
    <property type="entry name" value="MscS_channel_2nd"/>
</dbReference>
<keyword evidence="12" id="KW-1185">Reference proteome</keyword>
<evidence type="ECO:0000256" key="8">
    <source>
        <dbReference type="SAM" id="SignalP"/>
    </source>
</evidence>
<evidence type="ECO:0000256" key="6">
    <source>
        <dbReference type="ARBA" id="ARBA00023136"/>
    </source>
</evidence>
<keyword evidence="3" id="KW-1003">Cell membrane</keyword>
<comment type="caution">
    <text evidence="11">The sequence shown here is derived from an EMBL/GenBank/DDBJ whole genome shotgun (WGS) entry which is preliminary data.</text>
</comment>
<dbReference type="InterPro" id="IPR023408">
    <property type="entry name" value="MscS_beta-dom_sf"/>
</dbReference>
<dbReference type="PANTHER" id="PTHR30347:SF1">
    <property type="entry name" value="MECHANOSENSITIVE CHANNEL MSCK"/>
    <property type="match status" value="1"/>
</dbReference>
<keyword evidence="6 7" id="KW-0472">Membrane</keyword>